<gene>
    <name evidence="1" type="ORF">NM688_g2616</name>
</gene>
<evidence type="ECO:0000313" key="1">
    <source>
        <dbReference type="EMBL" id="KAJ3555367.1"/>
    </source>
</evidence>
<organism evidence="1 2">
    <name type="scientific">Phlebia brevispora</name>
    <dbReference type="NCBI Taxonomy" id="194682"/>
    <lineage>
        <taxon>Eukaryota</taxon>
        <taxon>Fungi</taxon>
        <taxon>Dikarya</taxon>
        <taxon>Basidiomycota</taxon>
        <taxon>Agaricomycotina</taxon>
        <taxon>Agaricomycetes</taxon>
        <taxon>Polyporales</taxon>
        <taxon>Meruliaceae</taxon>
        <taxon>Phlebia</taxon>
    </lineage>
</organism>
<evidence type="ECO:0000313" key="2">
    <source>
        <dbReference type="Proteomes" id="UP001148662"/>
    </source>
</evidence>
<accession>A0ACC1T850</accession>
<sequence>MELISQGQFLQDRFVQGTECNTPDFSAYQPRTDVEQRYLAGVIRTACRSLTSCSQGDSFDLAISAYSVYHRDSLEIFPRSHSKTSSASTSSRMVEETAKVDILVCDRCAPSEPFPDDSSVYYLVLRLTEKNKYQEDVRAGKENPVWTSREDHLRLRHRYLRISPPRTVTIYSDEILRDDAALEVPLQIKHVSTLPIIPSSLASVSCARLGVVGMLEKLNELLRTSYTLNTPDLLPHLGACIQRHYDFGTAFGRLRVHWYYTFVDLQARLDVLEERDRKARVNALDKVKNRIVLPQIRPRRVWDLCSNRVLPTWAILEDSSLGVCMDETLIWGVSHSWVAEDMRHNIHTPINGGEWPVPLPQDIALERVRVELLNLGAEYVWLDVLCLRQADESAPDSPQEALRREEWKLDVPTIGAIYQTGRNIVTYFSGLGRPFHLGDLDCERHWLNRAWTVQEADRSTIIAGLTDKSPFPPRMEKKSEYIKRVVDPSEKRFYAKLEAMHNVQDDFGCVAIDVSYALEIMPGRSATNEIDKIAGLSYLLQSNTLPAYIYSSHSSAIEDAWCHLVQTMHGKYRCQMLFLYPAPGNGRYTWVPSWQQITSEELSTRKFSEARIQTTVDYDEGTQLYKYRGYRLDHCIVEGLTKPNPQGRCRHGKLKLRDAPWREPLTVIAHHQQAIPEGEAYVVVTSVADLDLMRRREIYCVVGLFNADQGTVRKVSVLELKLDGSAGRSTPRKLRTHAVSRDVILI</sequence>
<keyword evidence="2" id="KW-1185">Reference proteome</keyword>
<proteinExistence type="predicted"/>
<dbReference type="Proteomes" id="UP001148662">
    <property type="component" value="Unassembled WGS sequence"/>
</dbReference>
<reference evidence="1" key="1">
    <citation type="submission" date="2022-07" db="EMBL/GenBank/DDBJ databases">
        <title>Genome Sequence of Phlebia brevispora.</title>
        <authorList>
            <person name="Buettner E."/>
        </authorList>
    </citation>
    <scope>NUCLEOTIDE SEQUENCE</scope>
    <source>
        <strain evidence="1">MPL23</strain>
    </source>
</reference>
<protein>
    <submittedName>
        <fullName evidence="1">Uncharacterized protein</fullName>
    </submittedName>
</protein>
<comment type="caution">
    <text evidence="1">The sequence shown here is derived from an EMBL/GenBank/DDBJ whole genome shotgun (WGS) entry which is preliminary data.</text>
</comment>
<name>A0ACC1T850_9APHY</name>
<dbReference type="EMBL" id="JANHOG010000338">
    <property type="protein sequence ID" value="KAJ3555367.1"/>
    <property type="molecule type" value="Genomic_DNA"/>
</dbReference>